<dbReference type="HOGENOM" id="CLU_273349_0_0_1"/>
<organism evidence="5">
    <name type="scientific">Magallana gigas</name>
    <name type="common">Pacific oyster</name>
    <name type="synonym">Crassostrea gigas</name>
    <dbReference type="NCBI Taxonomy" id="29159"/>
    <lineage>
        <taxon>Eukaryota</taxon>
        <taxon>Metazoa</taxon>
        <taxon>Spiralia</taxon>
        <taxon>Lophotrochozoa</taxon>
        <taxon>Mollusca</taxon>
        <taxon>Bivalvia</taxon>
        <taxon>Autobranchia</taxon>
        <taxon>Pteriomorphia</taxon>
        <taxon>Ostreida</taxon>
        <taxon>Ostreoidea</taxon>
        <taxon>Ostreidae</taxon>
        <taxon>Magallana</taxon>
    </lineage>
</organism>
<evidence type="ECO:0000256" key="2">
    <source>
        <dbReference type="SAM" id="MobiDB-lite"/>
    </source>
</evidence>
<feature type="domain" description="DUF4537" evidence="4">
    <location>
        <begin position="341"/>
        <end position="471"/>
    </location>
</feature>
<evidence type="ECO:0000256" key="1">
    <source>
        <dbReference type="SAM" id="Coils"/>
    </source>
</evidence>
<dbReference type="Gene3D" id="3.40.50.410">
    <property type="entry name" value="von Willebrand factor, type A domain"/>
    <property type="match status" value="1"/>
</dbReference>
<name>K1QR88_MAGGI</name>
<dbReference type="Pfam" id="PF15057">
    <property type="entry name" value="DUF4537"/>
    <property type="match status" value="1"/>
</dbReference>
<dbReference type="InterPro" id="IPR036465">
    <property type="entry name" value="vWFA_dom_sf"/>
</dbReference>
<feature type="compositionally biased region" description="Basic and acidic residues" evidence="2">
    <location>
        <begin position="1063"/>
        <end position="1108"/>
    </location>
</feature>
<evidence type="ECO:0000259" key="3">
    <source>
        <dbReference type="Pfam" id="PF13768"/>
    </source>
</evidence>
<evidence type="ECO:0000313" key="5">
    <source>
        <dbReference type="EMBL" id="EKC24021.1"/>
    </source>
</evidence>
<dbReference type="AlphaFoldDB" id="K1QR88"/>
<feature type="domain" description="VWFA" evidence="3">
    <location>
        <begin position="54"/>
        <end position="208"/>
    </location>
</feature>
<accession>K1QR88</accession>
<dbReference type="EMBL" id="JH818924">
    <property type="protein sequence ID" value="EKC24021.1"/>
    <property type="molecule type" value="Genomic_DNA"/>
</dbReference>
<sequence>MAQKNETTLNEINYPEGNISTDLNLLLVKTKMAVPLIPKIKGIPTIFGEVLERNVTFCIDTSGSMYKGLDVVKEHLVETLLKQANKPNCMFNIIEFNSEVTQWADKMVKCTPETVAVAATWVKKLSAKTGTNTQGALLTALSDRNCEAVYIVTDGLPDQHPQDILDQVGLAGHNRPIHCIYLCSEDNTDQVSIEFLEDLAVESFGSFHIVTLTVHGCVERITPIYRADHAHERIIRTMNGTIHNSTKNCGVSTTLLVDPEESLRLTPRVSLLGHPHPVPDPLGYPYWDTWKNWFFHPYRYYYPHGWSRYRPARGWLKAQDQMMSSMENSSVSPAAGALLIGKKVLARRIDDGYFYIGTVQSQILSDKFLVAFGPCKHGKYNETKYQDTFIFDIIDYEDAKRHTIQTGDRVLATWEPEGERFCPGVVIEGQEKRQVDGPDDRQITVTFANGKTEKVPMDVAIWTPEQVYERLTLELKMPKEARLSLQNQEPHYPKENLEGYPTSGPNADPPEYPPPNPFHFQNDPVFMDCFPWGNGYVQAYPQIQRPPNESMLQTRSSVKSEEINKLIPGTNITQKELDDRVVSQLVEHKLLLDERQTEKDNKEVEREEELRRREEERREEELRRREEERRERQTRMRMMEEEMRQREINTCLRQEVDLRREEEERMAQKVKEEYEKQKVEAEEEYRRKKEEEVRRMKEAEEEYRWKKEEEIRRMKEAEEFLRMRQEGSTTVEQKKEVEISNDREVEILSQEKEDLERSALEERQRTLERERDRHRARLHEIEKEIEMERMRLLRKRDKQEENLLRKSVTFEDQLNEYDLEIDNSRVQFGSRPLSDDEEKYREEFNFDKFYKENGYRCNRSAFAPPKKLANFMRQRPRSAESRKPEWKKYWSTNSIPDIIEPPNHGAFRETALQAPLEARDLRRYPYACEWTSPAYKYVDPFAKSKCTSTVEQLMRTPKPPEGGYQPAPPVEIRGARPMSADSKEAARREFRRVKVAQRNTKWNERLRNEQLMKEVMQDNHRERIIAQMERDQQRLMKEQQTVEQAQKAKKYISAELRAKMEKRELENKKKEQNRIEAMRQRRERREAETAKKQAEEEKIAEMRKEARVQRSQQRWDGVHSRLQQEEAENQTQGERVRNAKINRIHHYQQLEEEGQQRKDVRIKVSDQHLALLRSQVLP</sequence>
<reference evidence="5" key="1">
    <citation type="journal article" date="2012" name="Nature">
        <title>The oyster genome reveals stress adaptation and complexity of shell formation.</title>
        <authorList>
            <person name="Zhang G."/>
            <person name="Fang X."/>
            <person name="Guo X."/>
            <person name="Li L."/>
            <person name="Luo R."/>
            <person name="Xu F."/>
            <person name="Yang P."/>
            <person name="Zhang L."/>
            <person name="Wang X."/>
            <person name="Qi H."/>
            <person name="Xiong Z."/>
            <person name="Que H."/>
            <person name="Xie Y."/>
            <person name="Holland P.W."/>
            <person name="Paps J."/>
            <person name="Zhu Y."/>
            <person name="Wu F."/>
            <person name="Chen Y."/>
            <person name="Wang J."/>
            <person name="Peng C."/>
            <person name="Meng J."/>
            <person name="Yang L."/>
            <person name="Liu J."/>
            <person name="Wen B."/>
            <person name="Zhang N."/>
            <person name="Huang Z."/>
            <person name="Zhu Q."/>
            <person name="Feng Y."/>
            <person name="Mount A."/>
            <person name="Hedgecock D."/>
            <person name="Xu Z."/>
            <person name="Liu Y."/>
            <person name="Domazet-Loso T."/>
            <person name="Du Y."/>
            <person name="Sun X."/>
            <person name="Zhang S."/>
            <person name="Liu B."/>
            <person name="Cheng P."/>
            <person name="Jiang X."/>
            <person name="Li J."/>
            <person name="Fan D."/>
            <person name="Wang W."/>
            <person name="Fu W."/>
            <person name="Wang T."/>
            <person name="Wang B."/>
            <person name="Zhang J."/>
            <person name="Peng Z."/>
            <person name="Li Y."/>
            <person name="Li N."/>
            <person name="Wang J."/>
            <person name="Chen M."/>
            <person name="He Y."/>
            <person name="Tan F."/>
            <person name="Song X."/>
            <person name="Zheng Q."/>
            <person name="Huang R."/>
            <person name="Yang H."/>
            <person name="Du X."/>
            <person name="Chen L."/>
            <person name="Yang M."/>
            <person name="Gaffney P.M."/>
            <person name="Wang S."/>
            <person name="Luo L."/>
            <person name="She Z."/>
            <person name="Ming Y."/>
            <person name="Huang W."/>
            <person name="Zhang S."/>
            <person name="Huang B."/>
            <person name="Zhang Y."/>
            <person name="Qu T."/>
            <person name="Ni P."/>
            <person name="Miao G."/>
            <person name="Wang J."/>
            <person name="Wang Q."/>
            <person name="Steinberg C.E."/>
            <person name="Wang H."/>
            <person name="Li N."/>
            <person name="Qian L."/>
            <person name="Zhang G."/>
            <person name="Li Y."/>
            <person name="Yang H."/>
            <person name="Liu X."/>
            <person name="Wang J."/>
            <person name="Yin Y."/>
            <person name="Wang J."/>
        </authorList>
    </citation>
    <scope>NUCLEOTIDE SEQUENCE [LARGE SCALE GENOMIC DNA]</scope>
    <source>
        <strain evidence="5">05x7-T-G4-1.051#20</strain>
    </source>
</reference>
<dbReference type="SUPFAM" id="SSF53300">
    <property type="entry name" value="vWA-like"/>
    <property type="match status" value="1"/>
</dbReference>
<evidence type="ECO:0000259" key="4">
    <source>
        <dbReference type="Pfam" id="PF15057"/>
    </source>
</evidence>
<feature type="region of interest" description="Disordered" evidence="2">
    <location>
        <begin position="954"/>
        <end position="979"/>
    </location>
</feature>
<dbReference type="InParanoid" id="K1QR88"/>
<feature type="region of interest" description="Disordered" evidence="2">
    <location>
        <begin position="1063"/>
        <end position="1137"/>
    </location>
</feature>
<dbReference type="PANTHER" id="PTHR14343">
    <property type="entry name" value="VWFA DOMAIN-CONTAINING PROTEIN"/>
    <property type="match status" value="1"/>
</dbReference>
<proteinExistence type="predicted"/>
<feature type="region of interest" description="Disordered" evidence="2">
    <location>
        <begin position="485"/>
        <end position="508"/>
    </location>
</feature>
<dbReference type="InterPro" id="IPR002035">
    <property type="entry name" value="VWF_A"/>
</dbReference>
<feature type="region of interest" description="Disordered" evidence="2">
    <location>
        <begin position="597"/>
        <end position="633"/>
    </location>
</feature>
<dbReference type="Pfam" id="PF13768">
    <property type="entry name" value="VWA_3"/>
    <property type="match status" value="1"/>
</dbReference>
<dbReference type="InterPro" id="IPR032770">
    <property type="entry name" value="DUF4537"/>
</dbReference>
<protein>
    <submittedName>
        <fullName evidence="5">von Willebrand factor A domain-containing protein 3B</fullName>
    </submittedName>
</protein>
<feature type="coiled-coil region" evidence="1">
    <location>
        <begin position="745"/>
        <end position="802"/>
    </location>
</feature>
<dbReference type="PANTHER" id="PTHR14343:SF5">
    <property type="entry name" value="DUF4537 DOMAIN-CONTAINING PROTEIN"/>
    <property type="match status" value="1"/>
</dbReference>
<gene>
    <name evidence="5" type="ORF">CGI_10014264</name>
</gene>
<keyword evidence="1" id="KW-0175">Coiled coil</keyword>